<protein>
    <submittedName>
        <fullName evidence="1">Uncharacterized protein</fullName>
    </submittedName>
</protein>
<proteinExistence type="predicted"/>
<reference evidence="2" key="1">
    <citation type="journal article" date="2023" name="Front. Plant Sci.">
        <title>Chromosomal-level genome assembly of Melastoma candidum provides insights into trichome evolution.</title>
        <authorList>
            <person name="Zhong Y."/>
            <person name="Wu W."/>
            <person name="Sun C."/>
            <person name="Zou P."/>
            <person name="Liu Y."/>
            <person name="Dai S."/>
            <person name="Zhou R."/>
        </authorList>
    </citation>
    <scope>NUCLEOTIDE SEQUENCE [LARGE SCALE GENOMIC DNA]</scope>
</reference>
<organism evidence="1 2">
    <name type="scientific">Melastoma candidum</name>
    <dbReference type="NCBI Taxonomy" id="119954"/>
    <lineage>
        <taxon>Eukaryota</taxon>
        <taxon>Viridiplantae</taxon>
        <taxon>Streptophyta</taxon>
        <taxon>Embryophyta</taxon>
        <taxon>Tracheophyta</taxon>
        <taxon>Spermatophyta</taxon>
        <taxon>Magnoliopsida</taxon>
        <taxon>eudicotyledons</taxon>
        <taxon>Gunneridae</taxon>
        <taxon>Pentapetalae</taxon>
        <taxon>rosids</taxon>
        <taxon>malvids</taxon>
        <taxon>Myrtales</taxon>
        <taxon>Melastomataceae</taxon>
        <taxon>Melastomatoideae</taxon>
        <taxon>Melastomateae</taxon>
        <taxon>Melastoma</taxon>
    </lineage>
</organism>
<dbReference type="Proteomes" id="UP001057402">
    <property type="component" value="Chromosome 3"/>
</dbReference>
<name>A0ACB9RX25_9MYRT</name>
<comment type="caution">
    <text evidence="1">The sequence shown here is derived from an EMBL/GenBank/DDBJ whole genome shotgun (WGS) entry which is preliminary data.</text>
</comment>
<evidence type="ECO:0000313" key="2">
    <source>
        <dbReference type="Proteomes" id="UP001057402"/>
    </source>
</evidence>
<keyword evidence="2" id="KW-1185">Reference proteome</keyword>
<evidence type="ECO:0000313" key="1">
    <source>
        <dbReference type="EMBL" id="KAI4383455.1"/>
    </source>
</evidence>
<dbReference type="EMBL" id="CM042882">
    <property type="protein sequence ID" value="KAI4383455.1"/>
    <property type="molecule type" value="Genomic_DNA"/>
</dbReference>
<accession>A0ACB9RX25</accession>
<sequence>METASKDDRSFERSLHAVRKAGPSKPYKKPTASLPPPSATKIYKVAPIEFKELVQKLTGASTGSRQLQRLRAVAPPPVDVVPPEARPVSERCSGDSVSKEREGGTASGTPMTPLSAFFKELSGMADGAGHGMELGLGLSPTPGRWFQFPLSSPVGCPETTTFL</sequence>
<gene>
    <name evidence="1" type="ORF">MLD38_009289</name>
</gene>